<feature type="transmembrane region" description="Helical" evidence="16">
    <location>
        <begin position="1442"/>
        <end position="1465"/>
    </location>
</feature>
<feature type="coiled-coil region" evidence="14">
    <location>
        <begin position="321"/>
        <end position="362"/>
    </location>
</feature>
<feature type="transmembrane region" description="Helical" evidence="16">
    <location>
        <begin position="1668"/>
        <end position="1692"/>
    </location>
</feature>
<keyword evidence="9" id="KW-0833">Ubl conjugation pathway</keyword>
<keyword evidence="8 13" id="KW-0863">Zinc-finger</keyword>
<protein>
    <recommendedName>
        <fullName evidence="4">RING-type E3 ubiquitin transferase</fullName>
        <ecNumber evidence="4">2.3.2.27</ecNumber>
    </recommendedName>
</protein>
<keyword evidence="14" id="KW-0175">Coiled coil</keyword>
<dbReference type="InterPro" id="IPR013083">
    <property type="entry name" value="Znf_RING/FYVE/PHD"/>
</dbReference>
<dbReference type="PANTHER" id="PTHR13145:SF0">
    <property type="entry name" value="E3 UBIQUITIN-PROTEIN LIGASE MARCHF6"/>
    <property type="match status" value="1"/>
</dbReference>
<dbReference type="GO" id="GO:0036503">
    <property type="term" value="P:ERAD pathway"/>
    <property type="evidence" value="ECO:0007669"/>
    <property type="project" value="TreeGrafter"/>
</dbReference>
<keyword evidence="12 16" id="KW-0472">Membrane</keyword>
<feature type="compositionally biased region" description="Polar residues" evidence="15">
    <location>
        <begin position="556"/>
        <end position="565"/>
    </location>
</feature>
<evidence type="ECO:0000259" key="17">
    <source>
        <dbReference type="PROSITE" id="PS50089"/>
    </source>
</evidence>
<feature type="transmembrane region" description="Helical" evidence="16">
    <location>
        <begin position="1539"/>
        <end position="1561"/>
    </location>
</feature>
<evidence type="ECO:0000256" key="2">
    <source>
        <dbReference type="ARBA" id="ARBA00004141"/>
    </source>
</evidence>
<evidence type="ECO:0000256" key="7">
    <source>
        <dbReference type="ARBA" id="ARBA00022723"/>
    </source>
</evidence>
<dbReference type="STRING" id="675120.N1PQA2"/>
<evidence type="ECO:0000256" key="3">
    <source>
        <dbReference type="ARBA" id="ARBA00004906"/>
    </source>
</evidence>
<feature type="transmembrane region" description="Helical" evidence="16">
    <location>
        <begin position="1286"/>
        <end position="1304"/>
    </location>
</feature>
<dbReference type="InterPro" id="IPR011016">
    <property type="entry name" value="Znf_RING-CH"/>
</dbReference>
<dbReference type="OMA" id="VGTCYMF"/>
<dbReference type="PROSITE" id="PS51292">
    <property type="entry name" value="ZF_RING_CH"/>
    <property type="match status" value="1"/>
</dbReference>
<feature type="domain" description="RING-type" evidence="17">
    <location>
        <begin position="47"/>
        <end position="94"/>
    </location>
</feature>
<keyword evidence="10" id="KW-0862">Zinc</keyword>
<feature type="transmembrane region" description="Helical" evidence="16">
    <location>
        <begin position="1485"/>
        <end position="1503"/>
    </location>
</feature>
<dbReference type="OrthoDB" id="1108038at2759"/>
<evidence type="ECO:0000256" key="11">
    <source>
        <dbReference type="ARBA" id="ARBA00022989"/>
    </source>
</evidence>
<gene>
    <name evidence="19" type="ORF">DOTSEDRAFT_43512</name>
</gene>
<evidence type="ECO:0000256" key="13">
    <source>
        <dbReference type="PROSITE-ProRule" id="PRU00175"/>
    </source>
</evidence>
<evidence type="ECO:0000259" key="18">
    <source>
        <dbReference type="PROSITE" id="PS51292"/>
    </source>
</evidence>
<feature type="transmembrane region" description="Helical" evidence="16">
    <location>
        <begin position="1140"/>
        <end position="1163"/>
    </location>
</feature>
<feature type="transmembrane region" description="Helical" evidence="16">
    <location>
        <begin position="1091"/>
        <end position="1110"/>
    </location>
</feature>
<dbReference type="SUPFAM" id="SSF57850">
    <property type="entry name" value="RING/U-box"/>
    <property type="match status" value="1"/>
</dbReference>
<feature type="transmembrane region" description="Helical" evidence="16">
    <location>
        <begin position="286"/>
        <end position="306"/>
    </location>
</feature>
<comment type="catalytic activity">
    <reaction evidence="1">
        <text>S-ubiquitinyl-[E2 ubiquitin-conjugating enzyme]-L-cysteine + [acceptor protein]-L-lysine = [E2 ubiquitin-conjugating enzyme]-L-cysteine + N(6)-ubiquitinyl-[acceptor protein]-L-lysine.</text>
        <dbReference type="EC" id="2.3.2.27"/>
    </reaction>
</comment>
<dbReference type="CDD" id="cd16702">
    <property type="entry name" value="RING_CH-C4HC3_MARCH6"/>
    <property type="match status" value="1"/>
</dbReference>
<feature type="compositionally biased region" description="Basic and acidic residues" evidence="15">
    <location>
        <begin position="702"/>
        <end position="711"/>
    </location>
</feature>
<evidence type="ECO:0000256" key="12">
    <source>
        <dbReference type="ARBA" id="ARBA00023136"/>
    </source>
</evidence>
<keyword evidence="11 16" id="KW-1133">Transmembrane helix</keyword>
<evidence type="ECO:0000256" key="5">
    <source>
        <dbReference type="ARBA" id="ARBA00022679"/>
    </source>
</evidence>
<evidence type="ECO:0000256" key="6">
    <source>
        <dbReference type="ARBA" id="ARBA00022692"/>
    </source>
</evidence>
<feature type="transmembrane region" description="Helical" evidence="16">
    <location>
        <begin position="1183"/>
        <end position="1205"/>
    </location>
</feature>
<feature type="compositionally biased region" description="Basic and acidic residues" evidence="15">
    <location>
        <begin position="1"/>
        <end position="13"/>
    </location>
</feature>
<feature type="domain" description="RING-CH-type" evidence="18">
    <location>
        <begin position="39"/>
        <end position="100"/>
    </location>
</feature>
<feature type="transmembrane region" description="Helical" evidence="16">
    <location>
        <begin position="870"/>
        <end position="889"/>
    </location>
</feature>
<dbReference type="GO" id="GO:0061630">
    <property type="term" value="F:ubiquitin protein ligase activity"/>
    <property type="evidence" value="ECO:0007669"/>
    <property type="project" value="UniProtKB-EC"/>
</dbReference>
<sequence length="1773" mass="196894">MDDPLDAHPEKLITSDPPDIMNDFDSTPPPPQRRDTAASSTVGGETCRICRSEGTPDEPLFYPCKCSGSIKFVHQECLMEWLSHSHKKHCELCKTPFRFTKLYDANMPKTLPWHVFIGRACLHLATMFVRGCRGLLVGAVWLVILPWLIRWSWRWMFWFADAGWAREAYMEKMREAQAVQTNSIGTMNDAFKSTDSMPLTGSLVGVFEQFWDTQVGSGISEGTLQGKTMQMVKGALSSAFKNATSGYNGANTSFYWPHPDTSILSSWTYISETTANPQINRVILDIFEGQLITCVVIVGFILVFLIREWVVQQQPLVNLNANNGQREHDRLQREQDRLQRQAELLEQARRRLLALQDEAQARYDAKTNETGLAVDTVEFQGLEALEAVIDAATEHLRDCFDHGDDTAYDRFVSRATLVMVQIRAAETNGVDVAEIADKVYEKLATLAAPERQAWEEILVSELKMAGIEETEASHTANTTVDMSDANKQSHAMPPSPTLHSSTPRPQMPHRDTSSRATHIQRILEEADIALAPHDRRGLTSPSSGNPPVDPPAESASIVSAASTEGSWLEISPPNEQAESVESGESDDCNDILEDNNYEIPITNAGPDAKINIKRSGRSNVRAIVPELKAEVGNIVTTAELKERLEQPSSSSESYRLAGGPEQTAAPDDVLAFHPDNPFHPNGMTMERNTAETGDEASEDADPTGHHEDHMSHASLNWDEATHEDNDPAPEDPAHPHPAIPNPTLLQRLADWFWGDIHPQAAPEPVLAPNEELVDEHANDQAAPFVPVEADHVGDEDALVIDEPLENDPEVVVAAQQAGLDAEAVEEAEDLEGVFELIGLQGPLIGLFQTACFCCVLVTGSVFGAVGLPYVWGKLVLSFVCAPMTFLIKIPLQSASFVADLVIDVTLFVTAWSTIVAAMLGNFVFDTVQLWLPAMADYNITDWVSKRATSTAWTAGHRLQSMFVTSKQATAADGLGWNWALLTGSVHAHLSLKTVEQEFNNVLNYIGSIITSLAELLSTGSVSMIWKHFLNATTHILEVPAKLSAGIEVAQQHVQPLFEIFSGLRKGALTFQHEHVTMDPALVYWSNSDRGLAIFAGYGALAVIAAVYVAINKPITSSEAGKKTEKIVRDTLRQAGGVLKVILIISIEMLVFPLYCGMLLDLAFLPLFQHESAATRWAFAVQSPYLFCFVHWFVGTCYMFHFALFVGMCRKILRKGVLWFIRDPDDPTFHPVRDVLERNITTQLRKIAFSALVYGALVILCLGGVIWSIGRFFKGIFPIHWLSTEPILEFPLDLFLYMFVTPLLIRQLEVSKVVSAMYSWWLKHCARGLRLSHFLFDERRRDEEGRHIRQSWMDVILLRKANPDSAVAPNIVQGIEGQKLSAVQFKWDGKYVLTPCNDSYRPPKPGEAFLHSEADDVYIVDKDGKKNDHFSKIYVPPRFRLRISLFMVCLWLFSAFTGICVTLVPLALGRQIFHSSLPEGVGVNDIYAYSIGIYILGAVLFVALKGPMAMSYLQQKAAAVDVHVWLPTVQRYGVRVLKCAYLYGFLVILPLAIAMILHFYVISPLHTYMDASFRPILEAAANNGTMSLTNVTQSMGLTDEGSTPKPTPKLSKLTDHAIHIVSDYALSLLYLRIAARYIMTAPASRAAEAVRRITADGYLDPNVRLATRFFILPTVLMAAVLFCVPLGLAQAFVEAITSVNIAVDDSLKTLIYRYSYPLAAGCVMFVFGTAELANATSRWRARIRDEVYLVGERLHNFGEKKPPRGSRSVVRKEK</sequence>
<feature type="region of interest" description="Disordered" evidence="15">
    <location>
        <begin position="642"/>
        <end position="741"/>
    </location>
</feature>
<evidence type="ECO:0000313" key="19">
    <source>
        <dbReference type="EMBL" id="EME45108.1"/>
    </source>
</evidence>
<keyword evidence="20" id="KW-1185">Reference proteome</keyword>
<feature type="transmembrane region" description="Helical" evidence="16">
    <location>
        <begin position="134"/>
        <end position="153"/>
    </location>
</feature>
<dbReference type="PROSITE" id="PS50089">
    <property type="entry name" value="ZF_RING_2"/>
    <property type="match status" value="1"/>
</dbReference>
<proteinExistence type="predicted"/>
<organism evidence="19 20">
    <name type="scientific">Dothistroma septosporum (strain NZE10 / CBS 128990)</name>
    <name type="common">Red band needle blight fungus</name>
    <name type="synonym">Mycosphaerella pini</name>
    <dbReference type="NCBI Taxonomy" id="675120"/>
    <lineage>
        <taxon>Eukaryota</taxon>
        <taxon>Fungi</taxon>
        <taxon>Dikarya</taxon>
        <taxon>Ascomycota</taxon>
        <taxon>Pezizomycotina</taxon>
        <taxon>Dothideomycetes</taxon>
        <taxon>Dothideomycetidae</taxon>
        <taxon>Mycosphaerellales</taxon>
        <taxon>Mycosphaerellaceae</taxon>
        <taxon>Dothistroma</taxon>
    </lineage>
</organism>
<accession>N1PQA2</accession>
<keyword evidence="7" id="KW-0479">Metal-binding</keyword>
<dbReference type="PANTHER" id="PTHR13145">
    <property type="entry name" value="SSM4 PROTEIN"/>
    <property type="match status" value="1"/>
</dbReference>
<comment type="subcellular location">
    <subcellularLocation>
        <location evidence="2">Membrane</location>
        <topology evidence="2">Multi-pass membrane protein</topology>
    </subcellularLocation>
</comment>
<feature type="region of interest" description="Disordered" evidence="15">
    <location>
        <begin position="528"/>
        <end position="586"/>
    </location>
</feature>
<feature type="transmembrane region" description="Helical" evidence="16">
    <location>
        <begin position="901"/>
        <end position="924"/>
    </location>
</feature>
<feature type="transmembrane region" description="Helical" evidence="16">
    <location>
        <begin position="1615"/>
        <end position="1634"/>
    </location>
</feature>
<reference evidence="19 20" key="2">
    <citation type="journal article" date="2012" name="PLoS Pathog.">
        <title>Diverse lifestyles and strategies of plant pathogenesis encoded in the genomes of eighteen Dothideomycetes fungi.</title>
        <authorList>
            <person name="Ohm R.A."/>
            <person name="Feau N."/>
            <person name="Henrissat B."/>
            <person name="Schoch C.L."/>
            <person name="Horwitz B.A."/>
            <person name="Barry K.W."/>
            <person name="Condon B.J."/>
            <person name="Copeland A.C."/>
            <person name="Dhillon B."/>
            <person name="Glaser F."/>
            <person name="Hesse C.N."/>
            <person name="Kosti I."/>
            <person name="LaButti K."/>
            <person name="Lindquist E.A."/>
            <person name="Lucas S."/>
            <person name="Salamov A.A."/>
            <person name="Bradshaw R.E."/>
            <person name="Ciuffetti L."/>
            <person name="Hamelin R.C."/>
            <person name="Kema G.H.J."/>
            <person name="Lawrence C."/>
            <person name="Scott J.A."/>
            <person name="Spatafora J.W."/>
            <person name="Turgeon B.G."/>
            <person name="de Wit P.J.G.M."/>
            <person name="Zhong S."/>
            <person name="Goodwin S.B."/>
            <person name="Grigoriev I.V."/>
        </authorList>
    </citation>
    <scope>NUCLEOTIDE SEQUENCE [LARGE SCALE GENOMIC DNA]</scope>
    <source>
        <strain evidence="20">NZE10 / CBS 128990</strain>
    </source>
</reference>
<dbReference type="InterPro" id="IPR001841">
    <property type="entry name" value="Znf_RING"/>
</dbReference>
<keyword evidence="5" id="KW-0808">Transferase</keyword>
<dbReference type="SMART" id="SM00744">
    <property type="entry name" value="RINGv"/>
    <property type="match status" value="1"/>
</dbReference>
<dbReference type="Pfam" id="PF12906">
    <property type="entry name" value="RINGv"/>
    <property type="match status" value="1"/>
</dbReference>
<evidence type="ECO:0000256" key="8">
    <source>
        <dbReference type="ARBA" id="ARBA00022771"/>
    </source>
</evidence>
<dbReference type="FunFam" id="3.30.40.10:FF:000287">
    <property type="entry name" value="RING finger membrane protein"/>
    <property type="match status" value="1"/>
</dbReference>
<feature type="transmembrane region" description="Helical" evidence="16">
    <location>
        <begin position="1246"/>
        <end position="1266"/>
    </location>
</feature>
<keyword evidence="6 16" id="KW-0812">Transmembrane</keyword>
<dbReference type="eggNOG" id="KOG1609">
    <property type="taxonomic scope" value="Eukaryota"/>
</dbReference>
<evidence type="ECO:0000256" key="10">
    <source>
        <dbReference type="ARBA" id="ARBA00022833"/>
    </source>
</evidence>
<dbReference type="GO" id="GO:0005789">
    <property type="term" value="C:endoplasmic reticulum membrane"/>
    <property type="evidence" value="ECO:0007669"/>
    <property type="project" value="TreeGrafter"/>
</dbReference>
<dbReference type="Proteomes" id="UP000016933">
    <property type="component" value="Unassembled WGS sequence"/>
</dbReference>
<feature type="region of interest" description="Disordered" evidence="15">
    <location>
        <begin position="485"/>
        <end position="516"/>
    </location>
</feature>
<reference evidence="20" key="1">
    <citation type="journal article" date="2012" name="PLoS Genet.">
        <title>The genomes of the fungal plant pathogens Cladosporium fulvum and Dothistroma septosporum reveal adaptation to different hosts and lifestyles but also signatures of common ancestry.</title>
        <authorList>
            <person name="de Wit P.J.G.M."/>
            <person name="van der Burgt A."/>
            <person name="Oekmen B."/>
            <person name="Stergiopoulos I."/>
            <person name="Abd-Elsalam K.A."/>
            <person name="Aerts A.L."/>
            <person name="Bahkali A.H."/>
            <person name="Beenen H.G."/>
            <person name="Chettri P."/>
            <person name="Cox M.P."/>
            <person name="Datema E."/>
            <person name="de Vries R.P."/>
            <person name="Dhillon B."/>
            <person name="Ganley A.R."/>
            <person name="Griffiths S.A."/>
            <person name="Guo Y."/>
            <person name="Hamelin R.C."/>
            <person name="Henrissat B."/>
            <person name="Kabir M.S."/>
            <person name="Jashni M.K."/>
            <person name="Kema G."/>
            <person name="Klaubauf S."/>
            <person name="Lapidus A."/>
            <person name="Levasseur A."/>
            <person name="Lindquist E."/>
            <person name="Mehrabi R."/>
            <person name="Ohm R.A."/>
            <person name="Owen T.J."/>
            <person name="Salamov A."/>
            <person name="Schwelm A."/>
            <person name="Schijlen E."/>
            <person name="Sun H."/>
            <person name="van den Burg H.A."/>
            <person name="van Ham R.C.H.J."/>
            <person name="Zhang S."/>
            <person name="Goodwin S.B."/>
            <person name="Grigoriev I.V."/>
            <person name="Collemare J."/>
            <person name="Bradshaw R.E."/>
        </authorList>
    </citation>
    <scope>NUCLEOTIDE SEQUENCE [LARGE SCALE GENOMIC DNA]</scope>
    <source>
        <strain evidence="20">NZE10 / CBS 128990</strain>
    </source>
</reference>
<feature type="compositionally biased region" description="Acidic residues" evidence="15">
    <location>
        <begin position="692"/>
        <end position="701"/>
    </location>
</feature>
<dbReference type="GO" id="GO:0008270">
    <property type="term" value="F:zinc ion binding"/>
    <property type="evidence" value="ECO:0007669"/>
    <property type="project" value="UniProtKB-KW"/>
</dbReference>
<evidence type="ECO:0000256" key="16">
    <source>
        <dbReference type="SAM" id="Phobius"/>
    </source>
</evidence>
<evidence type="ECO:0000256" key="1">
    <source>
        <dbReference type="ARBA" id="ARBA00000900"/>
    </source>
</evidence>
<feature type="region of interest" description="Disordered" evidence="15">
    <location>
        <begin position="1"/>
        <end position="40"/>
    </location>
</feature>
<name>N1PQA2_DOTSN</name>
<evidence type="ECO:0000256" key="14">
    <source>
        <dbReference type="SAM" id="Coils"/>
    </source>
</evidence>
<feature type="transmembrane region" description="Helical" evidence="16">
    <location>
        <begin position="1712"/>
        <end position="1733"/>
    </location>
</feature>
<evidence type="ECO:0000256" key="4">
    <source>
        <dbReference type="ARBA" id="ARBA00012483"/>
    </source>
</evidence>
<dbReference type="Pfam" id="PF23113">
    <property type="entry name" value="MARCHF6_C"/>
    <property type="match status" value="1"/>
</dbReference>
<dbReference type="InterPro" id="IPR056521">
    <property type="entry name" value="MARCHF6-like_C"/>
</dbReference>
<dbReference type="Gene3D" id="3.30.40.10">
    <property type="entry name" value="Zinc/RING finger domain, C3HC4 (zinc finger)"/>
    <property type="match status" value="1"/>
</dbReference>
<feature type="transmembrane region" description="Helical" evidence="16">
    <location>
        <begin position="843"/>
        <end position="864"/>
    </location>
</feature>
<dbReference type="EMBL" id="KB446538">
    <property type="protein sequence ID" value="EME45108.1"/>
    <property type="molecule type" value="Genomic_DNA"/>
</dbReference>
<evidence type="ECO:0000313" key="20">
    <source>
        <dbReference type="Proteomes" id="UP000016933"/>
    </source>
</evidence>
<comment type="pathway">
    <text evidence="3">Protein modification; protein ubiquitination.</text>
</comment>
<evidence type="ECO:0000256" key="15">
    <source>
        <dbReference type="SAM" id="MobiDB-lite"/>
    </source>
</evidence>
<dbReference type="EC" id="2.3.2.27" evidence="4"/>
<dbReference type="HOGENOM" id="CLU_001266_1_0_1"/>
<evidence type="ECO:0000256" key="9">
    <source>
        <dbReference type="ARBA" id="ARBA00022786"/>
    </source>
</evidence>